<feature type="region of interest" description="Disordered" evidence="1">
    <location>
        <begin position="420"/>
        <end position="442"/>
    </location>
</feature>
<gene>
    <name evidence="2" type="primary">Necator_chrIII.g9259</name>
    <name evidence="2" type="ORF">RB195_008494</name>
</gene>
<evidence type="ECO:0008006" key="4">
    <source>
        <dbReference type="Google" id="ProtNLM"/>
    </source>
</evidence>
<feature type="region of interest" description="Disordered" evidence="1">
    <location>
        <begin position="1"/>
        <end position="21"/>
    </location>
</feature>
<comment type="caution">
    <text evidence="2">The sequence shown here is derived from an EMBL/GenBank/DDBJ whole genome shotgun (WGS) entry which is preliminary data.</text>
</comment>
<evidence type="ECO:0000313" key="3">
    <source>
        <dbReference type="Proteomes" id="UP001303046"/>
    </source>
</evidence>
<keyword evidence="3" id="KW-1185">Reference proteome</keyword>
<sequence length="650" mass="71424">MSSQPPSRGGGGGGGGTMTWAPSRRLVITNDVPQIVVANVATPRSHDRGGTAFSSYSTRGTSSSNTRGGFQNGRGGANTSYQLRNSAAAQRGGANCYAWRGGTSTVSNRGGTVPVTTFYRGANMCQTRPSFYTRNPVSSTIQLPATNSRSPQSDAATAAAAAPKLFPMPQTLAPTPPFTDGIPTIPLQYAVPMRRVVHQIQPLPPRRDIRFSTPTPIMMSKKAPIGVDVSCGSTNADGNGRGGGVSENASRATETTPTSQTAGDQSRGDSEGDEEDGRTSPDVLSTSLRSNEDTWDFWDRVYSDPELRQSMQERQRDSPMAELLHSDKLCKAQLVFLNVPRLAYGQQHIVRSLIHKEINSNLPILDINITYRKWNVRFYRSEDAVQVLRHFNGFSFRNHKLLVRACQNNAAFGDVSSLEEAAQQESEERRTVPGTSSENRTEHDSIWTLAEWKDIVEFKKDLVSILEGKQAGMVLSEALSEAHVTQRRGIVSAAAELWPTGFIRIFLPEIKAIGRCVCLAGHEDMAALVRRAAQEGTPRLMTDTWEPIPPSEIRTEQHMLSYLAAFLGHFGPQHTIIDIPIRLLLKSLSGNWPTTGPALAEWATKRSYQFIVMFEVLYLASSIRHRRILVEAVQPLSSLKFKFVNPANRC</sequence>
<feature type="region of interest" description="Disordered" evidence="1">
    <location>
        <begin position="44"/>
        <end position="79"/>
    </location>
</feature>
<organism evidence="2 3">
    <name type="scientific">Necator americanus</name>
    <name type="common">Human hookworm</name>
    <dbReference type="NCBI Taxonomy" id="51031"/>
    <lineage>
        <taxon>Eukaryota</taxon>
        <taxon>Metazoa</taxon>
        <taxon>Ecdysozoa</taxon>
        <taxon>Nematoda</taxon>
        <taxon>Chromadorea</taxon>
        <taxon>Rhabditida</taxon>
        <taxon>Rhabditina</taxon>
        <taxon>Rhabditomorpha</taxon>
        <taxon>Strongyloidea</taxon>
        <taxon>Ancylostomatidae</taxon>
        <taxon>Bunostominae</taxon>
        <taxon>Necator</taxon>
    </lineage>
</organism>
<protein>
    <recommendedName>
        <fullName evidence="4">SPOC domain protein</fullName>
    </recommendedName>
</protein>
<feature type="compositionally biased region" description="Polar residues" evidence="1">
    <location>
        <begin position="247"/>
        <end position="264"/>
    </location>
</feature>
<evidence type="ECO:0000313" key="2">
    <source>
        <dbReference type="EMBL" id="KAK6740056.1"/>
    </source>
</evidence>
<feature type="compositionally biased region" description="Low complexity" evidence="1">
    <location>
        <begin position="54"/>
        <end position="69"/>
    </location>
</feature>
<dbReference type="Proteomes" id="UP001303046">
    <property type="component" value="Unassembled WGS sequence"/>
</dbReference>
<name>A0ABR1CQ60_NECAM</name>
<feature type="compositionally biased region" description="Gly residues" evidence="1">
    <location>
        <begin position="8"/>
        <end position="17"/>
    </location>
</feature>
<evidence type="ECO:0000256" key="1">
    <source>
        <dbReference type="SAM" id="MobiDB-lite"/>
    </source>
</evidence>
<proteinExistence type="predicted"/>
<dbReference type="EMBL" id="JAVFWL010000003">
    <property type="protein sequence ID" value="KAK6740056.1"/>
    <property type="molecule type" value="Genomic_DNA"/>
</dbReference>
<reference evidence="2 3" key="1">
    <citation type="submission" date="2023-08" db="EMBL/GenBank/DDBJ databases">
        <title>A Necator americanus chromosomal reference genome.</title>
        <authorList>
            <person name="Ilik V."/>
            <person name="Petrzelkova K.J."/>
            <person name="Pardy F."/>
            <person name="Fuh T."/>
            <person name="Niatou-Singa F.S."/>
            <person name="Gouil Q."/>
            <person name="Baker L."/>
            <person name="Ritchie M.E."/>
            <person name="Jex A.R."/>
            <person name="Gazzola D."/>
            <person name="Li H."/>
            <person name="Toshio Fujiwara R."/>
            <person name="Zhan B."/>
            <person name="Aroian R.V."/>
            <person name="Pafco B."/>
            <person name="Schwarz E.M."/>
        </authorList>
    </citation>
    <scope>NUCLEOTIDE SEQUENCE [LARGE SCALE GENOMIC DNA]</scope>
    <source>
        <strain evidence="2 3">Aroian</strain>
        <tissue evidence="2">Whole animal</tissue>
    </source>
</reference>
<accession>A0ABR1CQ60</accession>
<feature type="region of interest" description="Disordered" evidence="1">
    <location>
        <begin position="222"/>
        <end position="287"/>
    </location>
</feature>